<proteinExistence type="predicted"/>
<organism evidence="1 2">
    <name type="scientific">Siccirubricoccus deserti</name>
    <dbReference type="NCBI Taxonomy" id="2013562"/>
    <lineage>
        <taxon>Bacteria</taxon>
        <taxon>Pseudomonadati</taxon>
        <taxon>Pseudomonadota</taxon>
        <taxon>Alphaproteobacteria</taxon>
        <taxon>Acetobacterales</taxon>
        <taxon>Roseomonadaceae</taxon>
        <taxon>Siccirubricoccus</taxon>
    </lineage>
</organism>
<gene>
    <name evidence="1" type="ORF">H7965_27190</name>
</gene>
<protein>
    <submittedName>
        <fullName evidence="1">Uncharacterized protein</fullName>
    </submittedName>
</protein>
<evidence type="ECO:0000313" key="1">
    <source>
        <dbReference type="EMBL" id="MBC4018938.1"/>
    </source>
</evidence>
<comment type="caution">
    <text evidence="1">The sequence shown here is derived from an EMBL/GenBank/DDBJ whole genome shotgun (WGS) entry which is preliminary data.</text>
</comment>
<dbReference type="EMBL" id="JACOMF010000095">
    <property type="protein sequence ID" value="MBC4018938.1"/>
    <property type="molecule type" value="Genomic_DNA"/>
</dbReference>
<accession>A0A9X0R4W4</accession>
<dbReference type="AlphaFoldDB" id="A0A9X0R4W4"/>
<evidence type="ECO:0000313" key="2">
    <source>
        <dbReference type="Proteomes" id="UP000600101"/>
    </source>
</evidence>
<sequence>MDDIPALPPTTDPYMGDLSLPDECRRVLGHADGVELSLVWIDGEPQEIPRSRPDVDQDWADIDLPILLTRAAAAFQV</sequence>
<name>A0A9X0R4W4_9PROT</name>
<reference evidence="1" key="1">
    <citation type="submission" date="2020-08" db="EMBL/GenBank/DDBJ databases">
        <authorList>
            <person name="Hu Y."/>
            <person name="Nguyen S.V."/>
            <person name="Li F."/>
            <person name="Fanning S."/>
        </authorList>
    </citation>
    <scope>NUCLEOTIDE SEQUENCE</scope>
    <source>
        <strain evidence="1">SYSU D8009</strain>
    </source>
</reference>
<dbReference type="Proteomes" id="UP000600101">
    <property type="component" value="Unassembled WGS sequence"/>
</dbReference>
<keyword evidence="2" id="KW-1185">Reference proteome</keyword>
<dbReference type="RefSeq" id="WP_186773678.1">
    <property type="nucleotide sequence ID" value="NZ_JACOMF010000095.1"/>
</dbReference>